<dbReference type="PANTHER" id="PTHR45138:SF23">
    <property type="entry name" value="SIGNALING PROTEIN"/>
    <property type="match status" value="1"/>
</dbReference>
<dbReference type="Pfam" id="PF13185">
    <property type="entry name" value="GAF_2"/>
    <property type="match status" value="1"/>
</dbReference>
<evidence type="ECO:0000256" key="1">
    <source>
        <dbReference type="ARBA" id="ARBA00012528"/>
    </source>
</evidence>
<dbReference type="SUPFAM" id="SSF55073">
    <property type="entry name" value="Nucleotide cyclase"/>
    <property type="match status" value="1"/>
</dbReference>
<dbReference type="InterPro" id="IPR029016">
    <property type="entry name" value="GAF-like_dom_sf"/>
</dbReference>
<dbReference type="CDD" id="cd01949">
    <property type="entry name" value="GGDEF"/>
    <property type="match status" value="1"/>
</dbReference>
<dbReference type="GO" id="GO:1902201">
    <property type="term" value="P:negative regulation of bacterial-type flagellum-dependent cell motility"/>
    <property type="evidence" value="ECO:0007669"/>
    <property type="project" value="TreeGrafter"/>
</dbReference>
<evidence type="ECO:0000313" key="5">
    <source>
        <dbReference type="Proteomes" id="UP000281474"/>
    </source>
</evidence>
<dbReference type="PROSITE" id="PS50887">
    <property type="entry name" value="GGDEF"/>
    <property type="match status" value="1"/>
</dbReference>
<dbReference type="InterPro" id="IPR029787">
    <property type="entry name" value="Nucleotide_cyclase"/>
</dbReference>
<keyword evidence="5" id="KW-1185">Reference proteome</keyword>
<dbReference type="InterPro" id="IPR003018">
    <property type="entry name" value="GAF"/>
</dbReference>
<dbReference type="GO" id="GO:0043709">
    <property type="term" value="P:cell adhesion involved in single-species biofilm formation"/>
    <property type="evidence" value="ECO:0007669"/>
    <property type="project" value="TreeGrafter"/>
</dbReference>
<feature type="domain" description="GGDEF" evidence="3">
    <location>
        <begin position="288"/>
        <end position="409"/>
    </location>
</feature>
<dbReference type="GO" id="GO:0052621">
    <property type="term" value="F:diguanylate cyclase activity"/>
    <property type="evidence" value="ECO:0007669"/>
    <property type="project" value="UniProtKB-EC"/>
</dbReference>
<dbReference type="SMART" id="SM00267">
    <property type="entry name" value="GGDEF"/>
    <property type="match status" value="1"/>
</dbReference>
<dbReference type="Gene3D" id="3.30.450.40">
    <property type="match status" value="1"/>
</dbReference>
<dbReference type="PANTHER" id="PTHR45138">
    <property type="entry name" value="REGULATORY COMPONENTS OF SENSORY TRANSDUCTION SYSTEM"/>
    <property type="match status" value="1"/>
</dbReference>
<dbReference type="NCBIfam" id="TIGR00254">
    <property type="entry name" value="GGDEF"/>
    <property type="match status" value="1"/>
</dbReference>
<dbReference type="EMBL" id="QZEI01000002">
    <property type="protein sequence ID" value="RLV61515.1"/>
    <property type="molecule type" value="Genomic_DNA"/>
</dbReference>
<dbReference type="RefSeq" id="WP_121837188.1">
    <property type="nucleotide sequence ID" value="NZ_ML014754.1"/>
</dbReference>
<accession>A0A3L8Q1P4</accession>
<keyword evidence="2" id="KW-0472">Membrane</keyword>
<feature type="transmembrane region" description="Helical" evidence="2">
    <location>
        <begin position="46"/>
        <end position="66"/>
    </location>
</feature>
<dbReference type="OrthoDB" id="9813903at2"/>
<evidence type="ECO:0000313" key="4">
    <source>
        <dbReference type="EMBL" id="RLV61515.1"/>
    </source>
</evidence>
<evidence type="ECO:0000256" key="2">
    <source>
        <dbReference type="SAM" id="Phobius"/>
    </source>
</evidence>
<keyword evidence="2" id="KW-0812">Transmembrane</keyword>
<dbReference type="Proteomes" id="UP000281474">
    <property type="component" value="Unassembled WGS sequence"/>
</dbReference>
<dbReference type="InterPro" id="IPR000160">
    <property type="entry name" value="GGDEF_dom"/>
</dbReference>
<sequence length="415" mass="47447">MKQKDNLKSKQIDRVDIRYHIILLVCPLLLIIFSFELLNPLGNNNFLSITFIFLIYVLGYSLSYYLHQNRLHRLWQHLERVLSINEATYELVKLSNQYHDQQDFLDALLNKSIRSINGAEMGSIVVLDHDTNKLTYESVVGVDQSKLNKVDFHLEDSFQYQLSQGKCDRVVVINDINEIGANKELSQQAQNIFKGACPKPIRSTLSTPIYIDNKLFGMLNLDSSQYEAFNDYDSNLVSVLTQEACNALSLYQKNKQIHKLANFDSLTELFNRQAFEKKLKTWKLKPHLGSFLILIDMDNLKSINDNLGHQAGDTAILSLANALKSNLSDGGLLGRFGGDEFAVIIHGPITQLKQKIARTQKQLAHESGVEFSYGIAKYENNWQLAFKKADSEMYLQKRAKKNARQYKTQDTQKVS</sequence>
<evidence type="ECO:0000259" key="3">
    <source>
        <dbReference type="PROSITE" id="PS50887"/>
    </source>
</evidence>
<dbReference type="InterPro" id="IPR050469">
    <property type="entry name" value="Diguanylate_Cyclase"/>
</dbReference>
<dbReference type="Gene3D" id="3.30.70.270">
    <property type="match status" value="1"/>
</dbReference>
<dbReference type="InterPro" id="IPR043128">
    <property type="entry name" value="Rev_trsase/Diguanyl_cyclase"/>
</dbReference>
<organism evidence="4 5">
    <name type="scientific">Parashewanella curva</name>
    <dbReference type="NCBI Taxonomy" id="2338552"/>
    <lineage>
        <taxon>Bacteria</taxon>
        <taxon>Pseudomonadati</taxon>
        <taxon>Pseudomonadota</taxon>
        <taxon>Gammaproteobacteria</taxon>
        <taxon>Alteromonadales</taxon>
        <taxon>Shewanellaceae</taxon>
        <taxon>Parashewanella</taxon>
    </lineage>
</organism>
<proteinExistence type="predicted"/>
<protein>
    <recommendedName>
        <fullName evidence="1">diguanylate cyclase</fullName>
        <ecNumber evidence="1">2.7.7.65</ecNumber>
    </recommendedName>
</protein>
<dbReference type="EC" id="2.7.7.65" evidence="1"/>
<gene>
    <name evidence="4" type="ORF">D5018_01315</name>
</gene>
<dbReference type="SUPFAM" id="SSF55781">
    <property type="entry name" value="GAF domain-like"/>
    <property type="match status" value="1"/>
</dbReference>
<name>A0A3L8Q1P4_9GAMM</name>
<feature type="transmembrane region" description="Helical" evidence="2">
    <location>
        <begin position="21"/>
        <end position="40"/>
    </location>
</feature>
<dbReference type="AlphaFoldDB" id="A0A3L8Q1P4"/>
<reference evidence="4 5" key="1">
    <citation type="submission" date="2018-09" db="EMBL/GenBank/DDBJ databases">
        <title>Phylogeny of the Shewanellaceae, and recommendation for two new genera, Pseudoshewanella and Parashewanella.</title>
        <authorList>
            <person name="Wang G."/>
        </authorList>
    </citation>
    <scope>NUCLEOTIDE SEQUENCE [LARGE SCALE GENOMIC DNA]</scope>
    <source>
        <strain evidence="4 5">C51</strain>
    </source>
</reference>
<comment type="caution">
    <text evidence="4">The sequence shown here is derived from an EMBL/GenBank/DDBJ whole genome shotgun (WGS) entry which is preliminary data.</text>
</comment>
<dbReference type="Pfam" id="PF00990">
    <property type="entry name" value="GGDEF"/>
    <property type="match status" value="1"/>
</dbReference>
<dbReference type="SMART" id="SM00065">
    <property type="entry name" value="GAF"/>
    <property type="match status" value="1"/>
</dbReference>
<dbReference type="GO" id="GO:0005886">
    <property type="term" value="C:plasma membrane"/>
    <property type="evidence" value="ECO:0007669"/>
    <property type="project" value="TreeGrafter"/>
</dbReference>
<keyword evidence="2" id="KW-1133">Transmembrane helix</keyword>